<dbReference type="PRINTS" id="PR01005">
    <property type="entry name" value="FLGHOOKAP1"/>
</dbReference>
<evidence type="ECO:0000256" key="5">
    <source>
        <dbReference type="ARBA" id="ARBA00022525"/>
    </source>
</evidence>
<protein>
    <recommendedName>
        <fullName evidence="4 7">Flagellar hook-associated protein 1</fullName>
        <shortName evidence="7">HAP1</shortName>
    </recommendedName>
</protein>
<dbReference type="AlphaFoldDB" id="A0A8J7J731"/>
<keyword evidence="5 7" id="KW-0964">Secreted</keyword>
<dbReference type="SUPFAM" id="SSF64518">
    <property type="entry name" value="Phase 1 flagellin"/>
    <property type="match status" value="1"/>
</dbReference>
<dbReference type="Pfam" id="PF06429">
    <property type="entry name" value="Flg_bbr_C"/>
    <property type="match status" value="1"/>
</dbReference>
<comment type="caution">
    <text evidence="11">The sequence shown here is derived from an EMBL/GenBank/DDBJ whole genome shotgun (WGS) entry which is preliminary data.</text>
</comment>
<accession>A0A8J7J731</accession>
<keyword evidence="11" id="KW-0966">Cell projection</keyword>
<evidence type="ECO:0000259" key="10">
    <source>
        <dbReference type="Pfam" id="PF22638"/>
    </source>
</evidence>
<evidence type="ECO:0000256" key="4">
    <source>
        <dbReference type="ARBA" id="ARBA00016244"/>
    </source>
</evidence>
<evidence type="ECO:0000256" key="6">
    <source>
        <dbReference type="ARBA" id="ARBA00023143"/>
    </source>
</evidence>
<comment type="similarity">
    <text evidence="3 7">Belongs to the flagella basal body rod proteins family.</text>
</comment>
<dbReference type="GO" id="GO:0044780">
    <property type="term" value="P:bacterial-type flagellum assembly"/>
    <property type="evidence" value="ECO:0007669"/>
    <property type="project" value="InterPro"/>
</dbReference>
<feature type="domain" description="Flagellar hook-associated protein FlgK helical" evidence="10">
    <location>
        <begin position="95"/>
        <end position="334"/>
    </location>
</feature>
<proteinExistence type="inferred from homology"/>
<dbReference type="GO" id="GO:0005198">
    <property type="term" value="F:structural molecule activity"/>
    <property type="evidence" value="ECO:0007669"/>
    <property type="project" value="UniProtKB-UniRule"/>
</dbReference>
<dbReference type="GO" id="GO:0005576">
    <property type="term" value="C:extracellular region"/>
    <property type="evidence" value="ECO:0007669"/>
    <property type="project" value="UniProtKB-SubCell"/>
</dbReference>
<dbReference type="InterPro" id="IPR002371">
    <property type="entry name" value="FlgK"/>
</dbReference>
<dbReference type="Proteomes" id="UP000636888">
    <property type="component" value="Unassembled WGS sequence"/>
</dbReference>
<keyword evidence="12" id="KW-1185">Reference proteome</keyword>
<dbReference type="EMBL" id="JAEMHM010000006">
    <property type="protein sequence ID" value="MBJ6724826.1"/>
    <property type="molecule type" value="Genomic_DNA"/>
</dbReference>
<feature type="domain" description="Flagellar basal body rod protein N-terminal" evidence="8">
    <location>
        <begin position="7"/>
        <end position="36"/>
    </location>
</feature>
<dbReference type="Pfam" id="PF22638">
    <property type="entry name" value="FlgK_D1"/>
    <property type="match status" value="1"/>
</dbReference>
<dbReference type="RefSeq" id="WP_199383713.1">
    <property type="nucleotide sequence ID" value="NZ_JAEMHM010000006.1"/>
</dbReference>
<sequence length="475" mass="49679">MSINSLLNTALSSLNAQNIAIEVSGENITNVNTDGYSRQTAVIETAPTSLESGFPLGSGVKVSTIQRSYDSFLQAQLMAANSTSGQGQTISDALQTVQPLFNDLTTDGLGKSLQSFFNSYQDLAANAQGVPEREAVLSNAQQLVDDFHRINTNLTDLKNNMNQSLIQITSNVNDDLNQIASLNSTIMQTEANGGTANEMRDQRELIMRQLSEQVGVKFSDNSDGTVSVSLPTGQALVTGKQAAQLSLQTNATTGYYNVMLTPPGGGGATDVTATIGGTNNSQGNIGGTLQVRDVVVNKYLSQLDELASTVANQVNAVQSTGYGLTSASTGINMFTPPAAVSGYSASIAVNITNTDDIAAANADPATGGTGNNNNAQSLAALYTKSLSMSTGTTTLGDFYNSVVGGIGVDVQSAQRSQTQAGQIVTQLNNQRESQSGVSLDEELVNLTKYQKAYQGAAKVINVGAEMFDTVLSLIQ</sequence>
<evidence type="ECO:0000259" key="8">
    <source>
        <dbReference type="Pfam" id="PF00460"/>
    </source>
</evidence>
<dbReference type="InterPro" id="IPR053927">
    <property type="entry name" value="FlgK_helical"/>
</dbReference>
<dbReference type="InterPro" id="IPR001444">
    <property type="entry name" value="Flag_bb_rod_N"/>
</dbReference>
<dbReference type="InterPro" id="IPR010930">
    <property type="entry name" value="Flg_bb/hook_C_dom"/>
</dbReference>
<evidence type="ECO:0000256" key="2">
    <source>
        <dbReference type="ARBA" id="ARBA00004613"/>
    </source>
</evidence>
<keyword evidence="6 7" id="KW-0975">Bacterial flagellum</keyword>
<dbReference type="GO" id="GO:0009424">
    <property type="term" value="C:bacterial-type flagellum hook"/>
    <property type="evidence" value="ECO:0007669"/>
    <property type="project" value="UniProtKB-UniRule"/>
</dbReference>
<evidence type="ECO:0000313" key="12">
    <source>
        <dbReference type="Proteomes" id="UP000636888"/>
    </source>
</evidence>
<gene>
    <name evidence="7 11" type="primary">flgK</name>
    <name evidence="11" type="ORF">JFN93_08920</name>
</gene>
<dbReference type="PANTHER" id="PTHR30033">
    <property type="entry name" value="FLAGELLAR HOOK-ASSOCIATED PROTEIN 1"/>
    <property type="match status" value="1"/>
</dbReference>
<name>A0A8J7J731_9BACT</name>
<evidence type="ECO:0000256" key="7">
    <source>
        <dbReference type="RuleBase" id="RU362065"/>
    </source>
</evidence>
<evidence type="ECO:0000313" key="11">
    <source>
        <dbReference type="EMBL" id="MBJ6724826.1"/>
    </source>
</evidence>
<evidence type="ECO:0000259" key="9">
    <source>
        <dbReference type="Pfam" id="PF06429"/>
    </source>
</evidence>
<feature type="domain" description="Flagellar basal-body/hook protein C-terminal" evidence="9">
    <location>
        <begin position="433"/>
        <end position="473"/>
    </location>
</feature>
<comment type="subcellular location">
    <subcellularLocation>
        <location evidence="1 7">Bacterial flagellum</location>
    </subcellularLocation>
    <subcellularLocation>
        <location evidence="2 7">Secreted</location>
    </subcellularLocation>
</comment>
<evidence type="ECO:0000256" key="3">
    <source>
        <dbReference type="ARBA" id="ARBA00009677"/>
    </source>
</evidence>
<organism evidence="11 12">
    <name type="scientific">Geomesophilobacter sediminis</name>
    <dbReference type="NCBI Taxonomy" id="2798584"/>
    <lineage>
        <taxon>Bacteria</taxon>
        <taxon>Pseudomonadati</taxon>
        <taxon>Thermodesulfobacteriota</taxon>
        <taxon>Desulfuromonadia</taxon>
        <taxon>Geobacterales</taxon>
        <taxon>Geobacteraceae</taxon>
        <taxon>Geomesophilobacter</taxon>
    </lineage>
</organism>
<keyword evidence="11" id="KW-0969">Cilium</keyword>
<keyword evidence="11" id="KW-0282">Flagellum</keyword>
<reference evidence="11" key="1">
    <citation type="submission" date="2020-12" db="EMBL/GenBank/DDBJ databases">
        <title>Geomonas sp. Red875, isolated from river sediment.</title>
        <authorList>
            <person name="Xu Z."/>
            <person name="Zhang Z."/>
            <person name="Masuda Y."/>
            <person name="Itoh H."/>
            <person name="Senoo K."/>
        </authorList>
    </citation>
    <scope>NUCLEOTIDE SEQUENCE</scope>
    <source>
        <strain evidence="11">Red875</strain>
    </source>
</reference>
<dbReference type="PANTHER" id="PTHR30033:SF1">
    <property type="entry name" value="FLAGELLAR HOOK-ASSOCIATED PROTEIN 1"/>
    <property type="match status" value="1"/>
</dbReference>
<dbReference type="Pfam" id="PF00460">
    <property type="entry name" value="Flg_bb_rod"/>
    <property type="match status" value="1"/>
</dbReference>
<dbReference type="NCBIfam" id="TIGR02492">
    <property type="entry name" value="flgK_ends"/>
    <property type="match status" value="1"/>
</dbReference>
<evidence type="ECO:0000256" key="1">
    <source>
        <dbReference type="ARBA" id="ARBA00004365"/>
    </source>
</evidence>